<name>A0A1M5UQ64_9ACTN</name>
<keyword evidence="1" id="KW-0472">Membrane</keyword>
<keyword evidence="1" id="KW-0812">Transmembrane</keyword>
<evidence type="ECO:0000256" key="1">
    <source>
        <dbReference type="SAM" id="Phobius"/>
    </source>
</evidence>
<reference evidence="2 3" key="1">
    <citation type="submission" date="2016-11" db="EMBL/GenBank/DDBJ databases">
        <authorList>
            <person name="Jaros S."/>
            <person name="Januszkiewicz K."/>
            <person name="Wedrychowicz H."/>
        </authorList>
    </citation>
    <scope>NUCLEOTIDE SEQUENCE [LARGE SCALE GENOMIC DNA]</scope>
    <source>
        <strain evidence="2 3">DSM 45627</strain>
    </source>
</reference>
<proteinExistence type="predicted"/>
<dbReference type="Pfam" id="PF14017">
    <property type="entry name" value="DUF4233"/>
    <property type="match status" value="1"/>
</dbReference>
<sequence length="137" mass="14432">MEDIPEDAPAAPTPEQYAARARRANKATRGALAAVLALEALVILLVPRAIKFTSGLGTTRTVVLFVLAALLVVGAASTRRSWGVGFGSVLQLAFVATGFFLGSLFLVGAIFAAIWLRILMLRHEVVGTAGGLRMLVE</sequence>
<evidence type="ECO:0008006" key="4">
    <source>
        <dbReference type="Google" id="ProtNLM"/>
    </source>
</evidence>
<keyword evidence="1" id="KW-1133">Transmembrane helix</keyword>
<feature type="transmembrane region" description="Helical" evidence="1">
    <location>
        <begin position="62"/>
        <end position="78"/>
    </location>
</feature>
<dbReference type="STRING" id="1206085.SAMN05443575_4272"/>
<feature type="transmembrane region" description="Helical" evidence="1">
    <location>
        <begin position="90"/>
        <end position="116"/>
    </location>
</feature>
<dbReference type="Proteomes" id="UP000186132">
    <property type="component" value="Unassembled WGS sequence"/>
</dbReference>
<evidence type="ECO:0000313" key="3">
    <source>
        <dbReference type="Proteomes" id="UP000186132"/>
    </source>
</evidence>
<keyword evidence="3" id="KW-1185">Reference proteome</keyword>
<protein>
    <recommendedName>
        <fullName evidence="4">DUF4233 domain-containing protein</fullName>
    </recommendedName>
</protein>
<dbReference type="EMBL" id="FQVU01000009">
    <property type="protein sequence ID" value="SHH65026.1"/>
    <property type="molecule type" value="Genomic_DNA"/>
</dbReference>
<dbReference type="AlphaFoldDB" id="A0A1M5UQ64"/>
<dbReference type="OrthoDB" id="3267755at2"/>
<dbReference type="RefSeq" id="WP_143168314.1">
    <property type="nucleotide sequence ID" value="NZ_FQVU01000009.1"/>
</dbReference>
<gene>
    <name evidence="2" type="ORF">SAMN05443575_4272</name>
</gene>
<feature type="transmembrane region" description="Helical" evidence="1">
    <location>
        <begin position="30"/>
        <end position="50"/>
    </location>
</feature>
<organism evidence="2 3">
    <name type="scientific">Jatrophihabitans endophyticus</name>
    <dbReference type="NCBI Taxonomy" id="1206085"/>
    <lineage>
        <taxon>Bacteria</taxon>
        <taxon>Bacillati</taxon>
        <taxon>Actinomycetota</taxon>
        <taxon>Actinomycetes</taxon>
        <taxon>Jatrophihabitantales</taxon>
        <taxon>Jatrophihabitantaceae</taxon>
        <taxon>Jatrophihabitans</taxon>
    </lineage>
</organism>
<evidence type="ECO:0000313" key="2">
    <source>
        <dbReference type="EMBL" id="SHH65026.1"/>
    </source>
</evidence>
<dbReference type="InterPro" id="IPR025327">
    <property type="entry name" value="DUF4233"/>
</dbReference>
<accession>A0A1M5UQ64</accession>